<sequence length="451" mass="50458">MRMKALLNVKELASVLGVSVKSVQRAYRRREIPVHWLCRMALFDLDEVRRAMALNGSRRFDTSVGSHDKDGAAGGASRRRQPAARRVPKPPDGKTGAQFPEEDTEETMSWTCSLGWLRFTVPNASVEETMRLVGGDWVPDEKGFLGYGRGWMCRGSAGGLGRIGSGAKRAPLEVHVDLSQELLSGWTYDQFQAVAQWVFMKQGHFGRIDVALDDRSGVIDVEAVYDAVVAGQCVSHFRKSQLIEGLDVGSGEETGTTLCMGSRQSDTYLRIYDKAAQQQSKGIVVEGPWVRWEMEWKDERAQAVGLALSVLDQDRFQPYIVGVFRTAVDFRDCTREDDPKDRYHAPLLAWWKVLTEGMQRAKLDVVKAVKKIEDVKQWAAKSLAPMLGLLCVHPEAGERWLVSTIIEGVERWRPKHYAFLASGQDVQQVLKKVRWWKPTDGFAAGCASTAP</sequence>
<evidence type="ECO:0000313" key="4">
    <source>
        <dbReference type="Proteomes" id="UP000192042"/>
    </source>
</evidence>
<dbReference type="EMBL" id="LT828648">
    <property type="protein sequence ID" value="SLM49925.1"/>
    <property type="molecule type" value="Genomic_DNA"/>
</dbReference>
<name>A0A1W1IAA5_9BACT</name>
<accession>A0A1W1IAA5</accession>
<feature type="domain" description="Replication initiation protein-like C-terminal" evidence="2">
    <location>
        <begin position="204"/>
        <end position="391"/>
    </location>
</feature>
<dbReference type="Proteomes" id="UP000192042">
    <property type="component" value="Chromosome I"/>
</dbReference>
<proteinExistence type="predicted"/>
<evidence type="ECO:0000259" key="2">
    <source>
        <dbReference type="Pfam" id="PF02486"/>
    </source>
</evidence>
<dbReference type="OrthoDB" id="9809126at2"/>
<evidence type="ECO:0000256" key="1">
    <source>
        <dbReference type="SAM" id="MobiDB-lite"/>
    </source>
</evidence>
<organism evidence="3 4">
    <name type="scientific">Nitrospira japonica</name>
    <dbReference type="NCBI Taxonomy" id="1325564"/>
    <lineage>
        <taxon>Bacteria</taxon>
        <taxon>Pseudomonadati</taxon>
        <taxon>Nitrospirota</taxon>
        <taxon>Nitrospiria</taxon>
        <taxon>Nitrospirales</taxon>
        <taxon>Nitrospiraceae</taxon>
        <taxon>Nitrospira</taxon>
    </lineage>
</organism>
<dbReference type="STRING" id="1325564.NSJP_3758"/>
<protein>
    <recommendedName>
        <fullName evidence="2">Replication initiation protein-like C-terminal domain-containing protein</fullName>
    </recommendedName>
</protein>
<feature type="region of interest" description="Disordered" evidence="1">
    <location>
        <begin position="60"/>
        <end position="104"/>
    </location>
</feature>
<evidence type="ECO:0000313" key="3">
    <source>
        <dbReference type="EMBL" id="SLM49925.1"/>
    </source>
</evidence>
<keyword evidence="4" id="KW-1185">Reference proteome</keyword>
<feature type="compositionally biased region" description="Basic residues" evidence="1">
    <location>
        <begin position="77"/>
        <end position="88"/>
    </location>
</feature>
<dbReference type="AlphaFoldDB" id="A0A1W1IAA5"/>
<dbReference type="Pfam" id="PF02486">
    <property type="entry name" value="Rep_trans"/>
    <property type="match status" value="1"/>
</dbReference>
<dbReference type="InterPro" id="IPR003491">
    <property type="entry name" value="REP-like_C"/>
</dbReference>
<dbReference type="KEGG" id="nja:NSJP_3758"/>
<gene>
    <name evidence="3" type="ORF">NSJP_3758</name>
</gene>
<feature type="compositionally biased region" description="Basic and acidic residues" evidence="1">
    <location>
        <begin position="60"/>
        <end position="71"/>
    </location>
</feature>
<reference evidence="3 4" key="1">
    <citation type="submission" date="2017-03" db="EMBL/GenBank/DDBJ databases">
        <authorList>
            <person name="Afonso C.L."/>
            <person name="Miller P.J."/>
            <person name="Scott M.A."/>
            <person name="Spackman E."/>
            <person name="Goraichik I."/>
            <person name="Dimitrov K.M."/>
            <person name="Suarez D.L."/>
            <person name="Swayne D.E."/>
        </authorList>
    </citation>
    <scope>NUCLEOTIDE SEQUENCE [LARGE SCALE GENOMIC DNA]</scope>
    <source>
        <strain evidence="3">Genome sequencing of Nitrospira japonica strain NJ11</strain>
    </source>
</reference>